<protein>
    <recommendedName>
        <fullName evidence="4">Secreted protein</fullName>
    </recommendedName>
</protein>
<evidence type="ECO:0000313" key="3">
    <source>
        <dbReference type="Proteomes" id="UP000019277"/>
    </source>
</evidence>
<sequence>MLAALVLALPLVAAGAGSAAAAPELPSVQVDARACSDTDPTPQIRLVLGPGAVVCYGGYRGSLRVDDLWATGLASGGYWGYVTCNLNPNYPQELFAPNEFVPLSCPVMWIGITGPNWTP</sequence>
<gene>
    <name evidence="2" type="ORF">UO65_3794</name>
</gene>
<comment type="caution">
    <text evidence="2">The sequence shown here is derived from an EMBL/GenBank/DDBJ whole genome shotgun (WGS) entry which is preliminary data.</text>
</comment>
<dbReference type="Proteomes" id="UP000019277">
    <property type="component" value="Unassembled WGS sequence"/>
</dbReference>
<name>W7J3Z8_9PSEU</name>
<dbReference type="EMBL" id="AYXG01000139">
    <property type="protein sequence ID" value="EWC60864.1"/>
    <property type="molecule type" value="Genomic_DNA"/>
</dbReference>
<feature type="chain" id="PRO_5004894243" description="Secreted protein" evidence="1">
    <location>
        <begin position="22"/>
        <end position="119"/>
    </location>
</feature>
<dbReference type="STRING" id="909613.UO65_3794"/>
<keyword evidence="1" id="KW-0732">Signal</keyword>
<evidence type="ECO:0008006" key="4">
    <source>
        <dbReference type="Google" id="ProtNLM"/>
    </source>
</evidence>
<keyword evidence="3" id="KW-1185">Reference proteome</keyword>
<feature type="signal peptide" evidence="1">
    <location>
        <begin position="1"/>
        <end position="21"/>
    </location>
</feature>
<proteinExistence type="predicted"/>
<organism evidence="2 3">
    <name type="scientific">Actinokineospora spheciospongiae</name>
    <dbReference type="NCBI Taxonomy" id="909613"/>
    <lineage>
        <taxon>Bacteria</taxon>
        <taxon>Bacillati</taxon>
        <taxon>Actinomycetota</taxon>
        <taxon>Actinomycetes</taxon>
        <taxon>Pseudonocardiales</taxon>
        <taxon>Pseudonocardiaceae</taxon>
        <taxon>Actinokineospora</taxon>
    </lineage>
</organism>
<evidence type="ECO:0000256" key="1">
    <source>
        <dbReference type="SAM" id="SignalP"/>
    </source>
</evidence>
<accession>W7J3Z8</accession>
<evidence type="ECO:0000313" key="2">
    <source>
        <dbReference type="EMBL" id="EWC60864.1"/>
    </source>
</evidence>
<reference evidence="2 3" key="1">
    <citation type="journal article" date="2014" name="Genome Announc.">
        <title>Draft Genome Sequence of the Antitrypanosomally Active Sponge-Associated Bacterium Actinokineospora sp. Strain EG49.</title>
        <authorList>
            <person name="Harjes J."/>
            <person name="Ryu T."/>
            <person name="Abdelmohsen U.R."/>
            <person name="Moitinho-Silva L."/>
            <person name="Horn H."/>
            <person name="Ravasi T."/>
            <person name="Hentschel U."/>
        </authorList>
    </citation>
    <scope>NUCLEOTIDE SEQUENCE [LARGE SCALE GENOMIC DNA]</scope>
    <source>
        <strain evidence="2 3">EG49</strain>
    </source>
</reference>
<dbReference type="AlphaFoldDB" id="W7J3Z8"/>